<comment type="caution">
    <text evidence="1">The sequence shown here is derived from an EMBL/GenBank/DDBJ whole genome shotgun (WGS) entry which is preliminary data.</text>
</comment>
<accession>A0A8J3FXD0</accession>
<reference evidence="1" key="2">
    <citation type="submission" date="2020-09" db="EMBL/GenBank/DDBJ databases">
        <authorList>
            <person name="Sun Q."/>
            <person name="Kim S."/>
        </authorList>
    </citation>
    <scope>NUCLEOTIDE SEQUENCE</scope>
    <source>
        <strain evidence="1">KCTC 32501</strain>
    </source>
</reference>
<proteinExistence type="predicted"/>
<organism evidence="1 2">
    <name type="scientific">Formosimonas limnophila</name>
    <dbReference type="NCBI Taxonomy" id="1384487"/>
    <lineage>
        <taxon>Bacteria</taxon>
        <taxon>Pseudomonadati</taxon>
        <taxon>Pseudomonadota</taxon>
        <taxon>Betaproteobacteria</taxon>
        <taxon>Burkholderiales</taxon>
        <taxon>Burkholderiaceae</taxon>
        <taxon>Formosimonas</taxon>
    </lineage>
</organism>
<protein>
    <recommendedName>
        <fullName evidence="3">Terminase small subunit</fullName>
    </recommendedName>
</protein>
<dbReference type="Gene3D" id="1.10.10.1400">
    <property type="entry name" value="Terminase, small subunit, N-terminal DNA-binding domain, HTH motif"/>
    <property type="match status" value="1"/>
</dbReference>
<evidence type="ECO:0000313" key="1">
    <source>
        <dbReference type="EMBL" id="GHA63863.1"/>
    </source>
</evidence>
<gene>
    <name evidence="1" type="ORF">GCM10009007_00190</name>
</gene>
<dbReference type="InterPro" id="IPR038713">
    <property type="entry name" value="Terminase_Gp1_N_sf"/>
</dbReference>
<keyword evidence="2" id="KW-1185">Reference proteome</keyword>
<dbReference type="Proteomes" id="UP000614287">
    <property type="component" value="Unassembled WGS sequence"/>
</dbReference>
<name>A0A8J3FXD0_9BURK</name>
<sequence length="137" mass="15833">MRLDNQNMPLTQKQLKFYDNITQGMSQVDAYLDAYDAHNMARNTAYVKASELTKNGKIMAKIALFRQQEKEQILQLNRELTIALIEELETLKLAKSKRKISQRLKTIKLLNKIHGYNKPEKIENKPRFGGATVIVVK</sequence>
<evidence type="ECO:0000313" key="2">
    <source>
        <dbReference type="Proteomes" id="UP000614287"/>
    </source>
</evidence>
<evidence type="ECO:0008006" key="3">
    <source>
        <dbReference type="Google" id="ProtNLM"/>
    </source>
</evidence>
<dbReference type="AlphaFoldDB" id="A0A8J3FXD0"/>
<dbReference type="EMBL" id="BMZG01000001">
    <property type="protein sequence ID" value="GHA63863.1"/>
    <property type="molecule type" value="Genomic_DNA"/>
</dbReference>
<reference evidence="1" key="1">
    <citation type="journal article" date="2014" name="Int. J. Syst. Evol. Microbiol.">
        <title>Complete genome sequence of Corynebacterium casei LMG S-19264T (=DSM 44701T), isolated from a smear-ripened cheese.</title>
        <authorList>
            <consortium name="US DOE Joint Genome Institute (JGI-PGF)"/>
            <person name="Walter F."/>
            <person name="Albersmeier A."/>
            <person name="Kalinowski J."/>
            <person name="Ruckert C."/>
        </authorList>
    </citation>
    <scope>NUCLEOTIDE SEQUENCE</scope>
    <source>
        <strain evidence="1">KCTC 32501</strain>
    </source>
</reference>